<proteinExistence type="predicted"/>
<dbReference type="InParanoid" id="A0A0D2X479"/>
<gene>
    <name evidence="1" type="ORF">CAOG_009940</name>
</gene>
<protein>
    <submittedName>
        <fullName evidence="1">Uncharacterized protein</fullName>
    </submittedName>
</protein>
<dbReference type="EMBL" id="KE346369">
    <property type="protein sequence ID" value="KJE95589.1"/>
    <property type="molecule type" value="Genomic_DNA"/>
</dbReference>
<evidence type="ECO:0000313" key="2">
    <source>
        <dbReference type="Proteomes" id="UP000008743"/>
    </source>
</evidence>
<reference evidence="2" key="1">
    <citation type="submission" date="2011-02" db="EMBL/GenBank/DDBJ databases">
        <title>The Genome Sequence of Capsaspora owczarzaki ATCC 30864.</title>
        <authorList>
            <person name="Russ C."/>
            <person name="Cuomo C."/>
            <person name="Burger G."/>
            <person name="Gray M.W."/>
            <person name="Holland P.W.H."/>
            <person name="King N."/>
            <person name="Lang F.B.F."/>
            <person name="Roger A.J."/>
            <person name="Ruiz-Trillo I."/>
            <person name="Young S.K."/>
            <person name="Zeng Q."/>
            <person name="Gargeya S."/>
            <person name="Alvarado L."/>
            <person name="Berlin A."/>
            <person name="Chapman S.B."/>
            <person name="Chen Z."/>
            <person name="Freedman E."/>
            <person name="Gellesch M."/>
            <person name="Goldberg J."/>
            <person name="Griggs A."/>
            <person name="Gujja S."/>
            <person name="Heilman E."/>
            <person name="Heiman D."/>
            <person name="Howarth C."/>
            <person name="Mehta T."/>
            <person name="Neiman D."/>
            <person name="Pearson M."/>
            <person name="Roberts A."/>
            <person name="Saif S."/>
            <person name="Shea T."/>
            <person name="Shenoy N."/>
            <person name="Sisk P."/>
            <person name="Stolte C."/>
            <person name="Sykes S."/>
            <person name="White J."/>
            <person name="Yandava C."/>
            <person name="Haas B."/>
            <person name="Nusbaum C."/>
            <person name="Birren B."/>
        </authorList>
    </citation>
    <scope>NUCLEOTIDE SEQUENCE</scope>
    <source>
        <strain evidence="2">ATCC 30864</strain>
    </source>
</reference>
<accession>A0A0D2X479</accession>
<name>A0A0D2X479_CAPO3</name>
<dbReference type="AlphaFoldDB" id="A0A0D2X479"/>
<organism evidence="1 2">
    <name type="scientific">Capsaspora owczarzaki (strain ATCC 30864)</name>
    <dbReference type="NCBI Taxonomy" id="595528"/>
    <lineage>
        <taxon>Eukaryota</taxon>
        <taxon>Filasterea</taxon>
        <taxon>Capsaspora</taxon>
    </lineage>
</organism>
<keyword evidence="2" id="KW-1185">Reference proteome</keyword>
<evidence type="ECO:0000313" key="1">
    <source>
        <dbReference type="EMBL" id="KJE95589.1"/>
    </source>
</evidence>
<dbReference type="Proteomes" id="UP000008743">
    <property type="component" value="Unassembled WGS sequence"/>
</dbReference>
<sequence length="78" mass="8696">MYVGVQFLANFDRQAPAEGVNPGDSRFHPTATMGFCGFSAGVDLGVRYFMLRYTNPRWAIVSTKPNNAQLRFQQGAHL</sequence>